<dbReference type="PROSITE" id="PS50110">
    <property type="entry name" value="RESPONSE_REGULATORY"/>
    <property type="match status" value="1"/>
</dbReference>
<dbReference type="SUPFAM" id="SSF46894">
    <property type="entry name" value="C-terminal effector domain of the bipartite response regulators"/>
    <property type="match status" value="1"/>
</dbReference>
<dbReference type="InterPro" id="IPR016032">
    <property type="entry name" value="Sig_transdc_resp-reg_C-effctor"/>
</dbReference>
<dbReference type="InterPro" id="IPR011006">
    <property type="entry name" value="CheY-like_superfamily"/>
</dbReference>
<keyword evidence="2" id="KW-0902">Two-component regulatory system</keyword>
<feature type="DNA-binding region" description="OmpR/PhoB-type" evidence="7">
    <location>
        <begin position="127"/>
        <end position="223"/>
    </location>
</feature>
<dbReference type="Gene3D" id="6.10.250.690">
    <property type="match status" value="1"/>
</dbReference>
<evidence type="ECO:0000256" key="3">
    <source>
        <dbReference type="ARBA" id="ARBA00023015"/>
    </source>
</evidence>
<evidence type="ECO:0000256" key="6">
    <source>
        <dbReference type="PROSITE-ProRule" id="PRU00169"/>
    </source>
</evidence>
<comment type="caution">
    <text evidence="10">The sequence shown here is derived from an EMBL/GenBank/DDBJ whole genome shotgun (WGS) entry which is preliminary data.</text>
</comment>
<dbReference type="EMBL" id="DVKQ01000061">
    <property type="protein sequence ID" value="HIT37766.1"/>
    <property type="molecule type" value="Genomic_DNA"/>
</dbReference>
<dbReference type="Gene3D" id="3.40.50.2300">
    <property type="match status" value="1"/>
</dbReference>
<dbReference type="GO" id="GO:0006355">
    <property type="term" value="P:regulation of DNA-templated transcription"/>
    <property type="evidence" value="ECO:0007669"/>
    <property type="project" value="InterPro"/>
</dbReference>
<evidence type="ECO:0000256" key="1">
    <source>
        <dbReference type="ARBA" id="ARBA00022553"/>
    </source>
</evidence>
<dbReference type="CDD" id="cd17574">
    <property type="entry name" value="REC_OmpR"/>
    <property type="match status" value="1"/>
</dbReference>
<dbReference type="SMART" id="SM00448">
    <property type="entry name" value="REC"/>
    <property type="match status" value="1"/>
</dbReference>
<dbReference type="CDD" id="cd00383">
    <property type="entry name" value="trans_reg_C"/>
    <property type="match status" value="1"/>
</dbReference>
<dbReference type="GO" id="GO:0000156">
    <property type="term" value="F:phosphorelay response regulator activity"/>
    <property type="evidence" value="ECO:0007669"/>
    <property type="project" value="TreeGrafter"/>
</dbReference>
<feature type="domain" description="OmpR/PhoB-type" evidence="9">
    <location>
        <begin position="127"/>
        <end position="223"/>
    </location>
</feature>
<dbReference type="FunFam" id="3.40.50.2300:FF:000001">
    <property type="entry name" value="DNA-binding response regulator PhoB"/>
    <property type="match status" value="1"/>
</dbReference>
<keyword evidence="4 7" id="KW-0238">DNA-binding</keyword>
<dbReference type="Proteomes" id="UP000886833">
    <property type="component" value="Unassembled WGS sequence"/>
</dbReference>
<dbReference type="InterPro" id="IPR039420">
    <property type="entry name" value="WalR-like"/>
</dbReference>
<dbReference type="GO" id="GO:0032993">
    <property type="term" value="C:protein-DNA complex"/>
    <property type="evidence" value="ECO:0007669"/>
    <property type="project" value="TreeGrafter"/>
</dbReference>
<keyword evidence="1 6" id="KW-0597">Phosphoprotein</keyword>
<keyword evidence="3" id="KW-0805">Transcription regulation</keyword>
<feature type="modified residue" description="4-aspartylphosphate" evidence="6">
    <location>
        <position position="56"/>
    </location>
</feature>
<dbReference type="FunFam" id="1.10.10.10:FF:000018">
    <property type="entry name" value="DNA-binding response regulator ResD"/>
    <property type="match status" value="1"/>
</dbReference>
<evidence type="ECO:0000313" key="10">
    <source>
        <dbReference type="EMBL" id="HIT37766.1"/>
    </source>
</evidence>
<evidence type="ECO:0000256" key="2">
    <source>
        <dbReference type="ARBA" id="ARBA00023012"/>
    </source>
</evidence>
<dbReference type="InterPro" id="IPR001867">
    <property type="entry name" value="OmpR/PhoB-type_DNA-bd"/>
</dbReference>
<dbReference type="SUPFAM" id="SSF52172">
    <property type="entry name" value="CheY-like"/>
    <property type="match status" value="1"/>
</dbReference>
<gene>
    <name evidence="10" type="ORF">IAB59_04765</name>
</gene>
<organism evidence="10 11">
    <name type="scientific">Candidatus Onthousia faecipullorum</name>
    <dbReference type="NCBI Taxonomy" id="2840887"/>
    <lineage>
        <taxon>Bacteria</taxon>
        <taxon>Bacillati</taxon>
        <taxon>Bacillota</taxon>
        <taxon>Bacilli</taxon>
        <taxon>Candidatus Onthousia</taxon>
    </lineage>
</organism>
<evidence type="ECO:0000256" key="5">
    <source>
        <dbReference type="ARBA" id="ARBA00023163"/>
    </source>
</evidence>
<accession>A0A9D1KC29</accession>
<reference evidence="10" key="2">
    <citation type="journal article" date="2021" name="PeerJ">
        <title>Extensive microbial diversity within the chicken gut microbiome revealed by metagenomics and culture.</title>
        <authorList>
            <person name="Gilroy R."/>
            <person name="Ravi A."/>
            <person name="Getino M."/>
            <person name="Pursley I."/>
            <person name="Horton D.L."/>
            <person name="Alikhan N.F."/>
            <person name="Baker D."/>
            <person name="Gharbi K."/>
            <person name="Hall N."/>
            <person name="Watson M."/>
            <person name="Adriaenssens E.M."/>
            <person name="Foster-Nyarko E."/>
            <person name="Jarju S."/>
            <person name="Secka A."/>
            <person name="Antonio M."/>
            <person name="Oren A."/>
            <person name="Chaudhuri R.R."/>
            <person name="La Ragione R."/>
            <person name="Hildebrand F."/>
            <person name="Pallen M.J."/>
        </authorList>
    </citation>
    <scope>NUCLEOTIDE SEQUENCE</scope>
    <source>
        <strain evidence="10">CHK195-26880</strain>
    </source>
</reference>
<dbReference type="SMART" id="SM00862">
    <property type="entry name" value="Trans_reg_C"/>
    <property type="match status" value="1"/>
</dbReference>
<evidence type="ECO:0000259" key="8">
    <source>
        <dbReference type="PROSITE" id="PS50110"/>
    </source>
</evidence>
<dbReference type="PROSITE" id="PS51755">
    <property type="entry name" value="OMPR_PHOB"/>
    <property type="match status" value="1"/>
</dbReference>
<proteinExistence type="predicted"/>
<evidence type="ECO:0000256" key="4">
    <source>
        <dbReference type="ARBA" id="ARBA00023125"/>
    </source>
</evidence>
<dbReference type="AlphaFoldDB" id="A0A9D1KC29"/>
<dbReference type="GO" id="GO:0005829">
    <property type="term" value="C:cytosol"/>
    <property type="evidence" value="ECO:0007669"/>
    <property type="project" value="TreeGrafter"/>
</dbReference>
<reference evidence="10" key="1">
    <citation type="submission" date="2020-10" db="EMBL/GenBank/DDBJ databases">
        <authorList>
            <person name="Gilroy R."/>
        </authorList>
    </citation>
    <scope>NUCLEOTIDE SEQUENCE</scope>
    <source>
        <strain evidence="10">CHK195-26880</strain>
    </source>
</reference>
<evidence type="ECO:0000256" key="7">
    <source>
        <dbReference type="PROSITE-ProRule" id="PRU01091"/>
    </source>
</evidence>
<evidence type="ECO:0000259" key="9">
    <source>
        <dbReference type="PROSITE" id="PS51755"/>
    </source>
</evidence>
<name>A0A9D1KC29_9FIRM</name>
<evidence type="ECO:0000313" key="11">
    <source>
        <dbReference type="Proteomes" id="UP000886833"/>
    </source>
</evidence>
<dbReference type="GO" id="GO:0000976">
    <property type="term" value="F:transcription cis-regulatory region binding"/>
    <property type="evidence" value="ECO:0007669"/>
    <property type="project" value="TreeGrafter"/>
</dbReference>
<feature type="domain" description="Response regulatory" evidence="8">
    <location>
        <begin position="7"/>
        <end position="120"/>
    </location>
</feature>
<dbReference type="Pfam" id="PF00072">
    <property type="entry name" value="Response_reg"/>
    <property type="match status" value="1"/>
</dbReference>
<dbReference type="InterPro" id="IPR036388">
    <property type="entry name" value="WH-like_DNA-bd_sf"/>
</dbReference>
<dbReference type="InterPro" id="IPR001789">
    <property type="entry name" value="Sig_transdc_resp-reg_receiver"/>
</dbReference>
<sequence>MTLRKVKILIVDDEKNIREVIKEYSTLEGYEVMEADSGSKALELLNTNKFDLMILDIMMPIMDGFTLLNSIPKEKRIPTIILSARDDEIDKLEGFDRGIDDYLCKPFSPRELMVRVKAVLKRTKGDVDSYYYDKLVVNFLEHTIKIDDKEVSVTPKEFEILKYFINNKRIAISREQLLNKIWGYDFYGDDRTVDTHIKMLRNNLGRYRDLIITVRGIGYKFDDEK</sequence>
<dbReference type="PANTHER" id="PTHR48111:SF1">
    <property type="entry name" value="TWO-COMPONENT RESPONSE REGULATOR ORR33"/>
    <property type="match status" value="1"/>
</dbReference>
<keyword evidence="5" id="KW-0804">Transcription</keyword>
<dbReference type="Gene3D" id="1.10.10.10">
    <property type="entry name" value="Winged helix-like DNA-binding domain superfamily/Winged helix DNA-binding domain"/>
    <property type="match status" value="1"/>
</dbReference>
<protein>
    <submittedName>
        <fullName evidence="10">Response regulator transcription factor</fullName>
    </submittedName>
</protein>
<dbReference type="PANTHER" id="PTHR48111">
    <property type="entry name" value="REGULATOR OF RPOS"/>
    <property type="match status" value="1"/>
</dbReference>
<dbReference type="Pfam" id="PF00486">
    <property type="entry name" value="Trans_reg_C"/>
    <property type="match status" value="1"/>
</dbReference>